<proteinExistence type="inferred from homology"/>
<evidence type="ECO:0000256" key="7">
    <source>
        <dbReference type="ARBA" id="ARBA00022723"/>
    </source>
</evidence>
<dbReference type="InterPro" id="IPR036866">
    <property type="entry name" value="RibonucZ/Hydroxyglut_hydro"/>
</dbReference>
<feature type="region of interest" description="Disordered" evidence="11">
    <location>
        <begin position="952"/>
        <end position="1093"/>
    </location>
</feature>
<dbReference type="Gene3D" id="3.60.15.10">
    <property type="entry name" value="Ribonuclease Z/Hydroxyacylglutathione hydrolase-like"/>
    <property type="match status" value="1"/>
</dbReference>
<dbReference type="CDD" id="cd16291">
    <property type="entry name" value="INTS11-like_MBL-fold"/>
    <property type="match status" value="1"/>
</dbReference>
<keyword evidence="7" id="KW-0479">Metal-binding</keyword>
<dbReference type="InterPro" id="IPR050698">
    <property type="entry name" value="MBL"/>
</dbReference>
<dbReference type="Pfam" id="PF16661">
    <property type="entry name" value="Lactamase_B_6"/>
    <property type="match status" value="1"/>
</dbReference>
<sequence>IIMKIVCLGAGCDVGRSCILLKIGNKRIMLDCGIHMGYEDEKKFPDFSFIGGGNTLTEYIDCVLISHFHTDHSAALPYMTEMIGYDGPIYMTQPTKAISAVLLEDFRKISTQQKGEKNFFTSEMIKSCMKKVHLIELHEIVHVDEDLTIQAFYAGHVIGAVMFLIKVGDESVLYTGDYNMTPDRHLGAAKVPYSLKPTLLISESTYASTIRTSKRARERDFLNKVHNCINNGGKVLIPCFALGRVQELCILLDSYWERMNLKIPMYFSQGLAYRATEYYRLFVNWTNEKVKNTFVERNMFEFKHILPFRTELADDPGPMVVFSTPGMLHSGQSLKVFQKWCGDEKNMIIMPGYCTPGTVGHKVINGIKKIEIEGKMYDIKIKAEYMSFSAHADAKGIMQLIENVEPRNVMLVHGEAEKMKFLKKKITEEFNINVYMPENGEKLIIKPINEITLKVPYKIIQECIDKTPNISKKNCEFRAVLECQPKTNSVINIMSESEAAKTLGLDVHGIYLSAFLEVSERLKPIKWSVIAEILQEIDSSPSVMDDGVDLFDGEISVLLCEKDEDKFEIIYDNLRSDWIPHITDKLSSIHSRAFTNHDYCFRLTITDSILSTNIFEMSVDCSDKIILNGVDVVNINELSPSQNRALLKFIEANRDLLSVSDRPADLLNERGGGNKFSGRNSRYDDNQYRSNASGLNNDRYSTLDSSHSAPFPFSDRNSSYGPSQKRKEVSWSDAIDSLGNQQHPRSYSSLSRGNSNYLGVNNTYPDNYNKQDRSRSYSPTVTNSLSKYKKDLYKSSPGNMAGYYGSHQTIPQTPQSMYARDRTISPLTNYGTQIKENRSSATYGNNPAAYDSHTSILHDVRRATTPTKKPKEFDDSKFGGFGDRPGSGVELIPSKWHGGEIIYDPAQIPKGLKPKRFYYSPIGDGTVAADGIELKKLPPDLTPKVEIIHQRTVERKGNDGHGGLRIYEKEWTDGGDGSGRNSNLNSRFSSDPLAGLGDSLKNDDPFNKGSDLYGNRGDPYNKNADPNNRGNDPFNRNADPNNRGGNLNDPYGSLSNMIPSRSNNVSPYKSYPASESQFPTGRDSTGSSMFGDSTRSRRFEIKTDYMITNPRELIHQYATTTPTAILDFGDGHETSKTMTTKSSYSATSSSYKEESNSYSPYAPYHSPNPNMVGPKKFVQQLRDETLTSSQREANTHLNPLNEHDIKEQHRLDQIKKETVTKSARGFNEVDNLTEKMMHDLQTGYPTVPKY</sequence>
<keyword evidence="9" id="KW-0862">Zinc</keyword>
<feature type="compositionally biased region" description="Polar residues" evidence="11">
    <location>
        <begin position="1053"/>
        <end position="1093"/>
    </location>
</feature>
<evidence type="ECO:0000256" key="2">
    <source>
        <dbReference type="ARBA" id="ARBA00004123"/>
    </source>
</evidence>
<dbReference type="Pfam" id="PF07521">
    <property type="entry name" value="RMMBL"/>
    <property type="match status" value="1"/>
</dbReference>
<dbReference type="InterPro" id="IPR001279">
    <property type="entry name" value="Metallo-B-lactamas"/>
</dbReference>
<evidence type="ECO:0000256" key="11">
    <source>
        <dbReference type="SAM" id="MobiDB-lite"/>
    </source>
</evidence>
<dbReference type="InterPro" id="IPR041897">
    <property type="entry name" value="INTS11-like_MBL-fold"/>
</dbReference>
<dbReference type="GO" id="GO:0005737">
    <property type="term" value="C:cytoplasm"/>
    <property type="evidence" value="ECO:0007669"/>
    <property type="project" value="UniProtKB-SubCell"/>
</dbReference>
<organism evidence="14 15">
    <name type="scientific">Strongyloides stercoralis</name>
    <name type="common">Threadworm</name>
    <dbReference type="NCBI Taxonomy" id="6248"/>
    <lineage>
        <taxon>Eukaryota</taxon>
        <taxon>Metazoa</taxon>
        <taxon>Ecdysozoa</taxon>
        <taxon>Nematoda</taxon>
        <taxon>Chromadorea</taxon>
        <taxon>Rhabditida</taxon>
        <taxon>Tylenchina</taxon>
        <taxon>Panagrolaimomorpha</taxon>
        <taxon>Strongyloidoidea</taxon>
        <taxon>Strongyloididae</taxon>
        <taxon>Strongyloides</taxon>
    </lineage>
</organism>
<dbReference type="GO" id="GO:0005634">
    <property type="term" value="C:nucleus"/>
    <property type="evidence" value="ECO:0007669"/>
    <property type="project" value="UniProtKB-SubCell"/>
</dbReference>
<evidence type="ECO:0000256" key="8">
    <source>
        <dbReference type="ARBA" id="ARBA00022801"/>
    </source>
</evidence>
<evidence type="ECO:0000259" key="12">
    <source>
        <dbReference type="SMART" id="SM00849"/>
    </source>
</evidence>
<feature type="domain" description="Metallo-beta-lactamase" evidence="12">
    <location>
        <begin position="15"/>
        <end position="210"/>
    </location>
</feature>
<dbReference type="Proteomes" id="UP000035681">
    <property type="component" value="Unplaced"/>
</dbReference>
<keyword evidence="10" id="KW-0539">Nucleus</keyword>
<dbReference type="InterPro" id="IPR022712">
    <property type="entry name" value="Beta_Casp"/>
</dbReference>
<comment type="cofactor">
    <cofactor evidence="1">
        <name>Zn(2+)</name>
        <dbReference type="ChEBI" id="CHEBI:29105"/>
    </cofactor>
</comment>
<dbReference type="WBParaSite" id="TCONS_00004187.p1">
    <property type="protein sequence ID" value="TCONS_00004187.p1"/>
    <property type="gene ID" value="XLOC_001307"/>
</dbReference>
<feature type="compositionally biased region" description="Polar residues" evidence="11">
    <location>
        <begin position="688"/>
        <end position="708"/>
    </location>
</feature>
<dbReference type="SUPFAM" id="SSF56281">
    <property type="entry name" value="Metallo-hydrolase/oxidoreductase"/>
    <property type="match status" value="1"/>
</dbReference>
<evidence type="ECO:0000256" key="4">
    <source>
        <dbReference type="ARBA" id="ARBA00007093"/>
    </source>
</evidence>
<evidence type="ECO:0000256" key="10">
    <source>
        <dbReference type="ARBA" id="ARBA00023242"/>
    </source>
</evidence>
<dbReference type="GO" id="GO:0016180">
    <property type="term" value="P:snRNA processing"/>
    <property type="evidence" value="ECO:0007669"/>
    <property type="project" value="TreeGrafter"/>
</dbReference>
<comment type="subcellular location">
    <subcellularLocation>
        <location evidence="3">Cytoplasm</location>
    </subcellularLocation>
    <subcellularLocation>
        <location evidence="2">Nucleus</location>
    </subcellularLocation>
</comment>
<evidence type="ECO:0000256" key="1">
    <source>
        <dbReference type="ARBA" id="ARBA00001947"/>
    </source>
</evidence>
<reference evidence="15" key="1">
    <citation type="submission" date="2024-02" db="UniProtKB">
        <authorList>
            <consortium name="WormBaseParasite"/>
        </authorList>
    </citation>
    <scope>IDENTIFICATION</scope>
</reference>
<dbReference type="FunFam" id="3.40.50.10890:FF:000002">
    <property type="entry name" value="Integrator complex subunit 11"/>
    <property type="match status" value="1"/>
</dbReference>
<dbReference type="AlphaFoldDB" id="A0AAF5HZ49"/>
<protein>
    <recommendedName>
        <fullName evidence="5">Integrator complex subunit 11</fullName>
    </recommendedName>
</protein>
<name>A0AAF5HZ49_STRER</name>
<dbReference type="PANTHER" id="PTHR11203">
    <property type="entry name" value="CLEAVAGE AND POLYADENYLATION SPECIFICITY FACTOR FAMILY MEMBER"/>
    <property type="match status" value="1"/>
</dbReference>
<feature type="compositionally biased region" description="Polar residues" evidence="11">
    <location>
        <begin position="979"/>
        <end position="989"/>
    </location>
</feature>
<evidence type="ECO:0000313" key="15">
    <source>
        <dbReference type="WBParaSite" id="TCONS_00004187.p1"/>
    </source>
</evidence>
<keyword evidence="8" id="KW-0378">Hydrolase</keyword>
<dbReference type="Gene3D" id="3.40.50.10890">
    <property type="match status" value="1"/>
</dbReference>
<dbReference type="InterPro" id="IPR011108">
    <property type="entry name" value="RMMBL"/>
</dbReference>
<keyword evidence="14" id="KW-1185">Reference proteome</keyword>
<dbReference type="SMART" id="SM00849">
    <property type="entry name" value="Lactamase_B"/>
    <property type="match status" value="1"/>
</dbReference>
<feature type="region of interest" description="Disordered" evidence="11">
    <location>
        <begin position="668"/>
        <end position="783"/>
    </location>
</feature>
<feature type="domain" description="Beta-Casp" evidence="13">
    <location>
        <begin position="245"/>
        <end position="363"/>
    </location>
</feature>
<dbReference type="GO" id="GO:0004521">
    <property type="term" value="F:RNA endonuclease activity"/>
    <property type="evidence" value="ECO:0007669"/>
    <property type="project" value="TreeGrafter"/>
</dbReference>
<dbReference type="SMART" id="SM01027">
    <property type="entry name" value="Beta-Casp"/>
    <property type="match status" value="1"/>
</dbReference>
<dbReference type="Pfam" id="PF10996">
    <property type="entry name" value="Beta-Casp"/>
    <property type="match status" value="1"/>
</dbReference>
<keyword evidence="6" id="KW-0963">Cytoplasm</keyword>
<dbReference type="GO" id="GO:0016787">
    <property type="term" value="F:hydrolase activity"/>
    <property type="evidence" value="ECO:0007669"/>
    <property type="project" value="UniProtKB-KW"/>
</dbReference>
<evidence type="ECO:0000313" key="14">
    <source>
        <dbReference type="Proteomes" id="UP000035681"/>
    </source>
</evidence>
<dbReference type="GO" id="GO:0046872">
    <property type="term" value="F:metal ion binding"/>
    <property type="evidence" value="ECO:0007669"/>
    <property type="project" value="UniProtKB-KW"/>
</dbReference>
<feature type="compositionally biased region" description="Polar residues" evidence="11">
    <location>
        <begin position="738"/>
        <end position="768"/>
    </location>
</feature>
<evidence type="ECO:0000256" key="5">
    <source>
        <dbReference type="ARBA" id="ARBA00016810"/>
    </source>
</evidence>
<comment type="similarity">
    <text evidence="4">Belongs to the metallo-beta-lactamase superfamily. RNA-metabolizing metallo-beta-lactamase-like family. INTS11 subfamily.</text>
</comment>
<dbReference type="PANTHER" id="PTHR11203:SF37">
    <property type="entry name" value="INTEGRATOR COMPLEX SUBUNIT 11"/>
    <property type="match status" value="1"/>
</dbReference>
<accession>A0AAF5HZ49</accession>
<evidence type="ECO:0000256" key="9">
    <source>
        <dbReference type="ARBA" id="ARBA00022833"/>
    </source>
</evidence>
<evidence type="ECO:0000256" key="6">
    <source>
        <dbReference type="ARBA" id="ARBA00022490"/>
    </source>
</evidence>
<evidence type="ECO:0000256" key="3">
    <source>
        <dbReference type="ARBA" id="ARBA00004496"/>
    </source>
</evidence>
<evidence type="ECO:0000259" key="13">
    <source>
        <dbReference type="SMART" id="SM01027"/>
    </source>
</evidence>
<dbReference type="FunFam" id="3.60.15.10:FF:000028">
    <property type="entry name" value="Integrator complex subunit 11 isoform X3"/>
    <property type="match status" value="1"/>
</dbReference>